<dbReference type="InterPro" id="IPR036521">
    <property type="entry name" value="SRP19-like_sf"/>
</dbReference>
<evidence type="ECO:0000256" key="1">
    <source>
        <dbReference type="ARBA" id="ARBA00004496"/>
    </source>
</evidence>
<feature type="compositionally biased region" description="Low complexity" evidence="5">
    <location>
        <begin position="189"/>
        <end position="212"/>
    </location>
</feature>
<name>A0A9N8DQS3_9STRA</name>
<evidence type="ECO:0000256" key="4">
    <source>
        <dbReference type="ARBA" id="ARBA00023274"/>
    </source>
</evidence>
<evidence type="ECO:0000313" key="7">
    <source>
        <dbReference type="Proteomes" id="UP001153069"/>
    </source>
</evidence>
<dbReference type="PANTHER" id="PTHR17453">
    <property type="entry name" value="SIGNAL RECOGNITION PARTICLE 19 KD PROTEIN"/>
    <property type="match status" value="1"/>
</dbReference>
<dbReference type="Gene3D" id="3.30.56.30">
    <property type="entry name" value="Signal recognition particle, SRP19-like subunit"/>
    <property type="match status" value="1"/>
</dbReference>
<reference evidence="6" key="1">
    <citation type="submission" date="2020-06" db="EMBL/GenBank/DDBJ databases">
        <authorList>
            <consortium name="Plant Systems Biology data submission"/>
        </authorList>
    </citation>
    <scope>NUCLEOTIDE SEQUENCE</scope>
    <source>
        <strain evidence="6">D6</strain>
    </source>
</reference>
<dbReference type="SUPFAM" id="SSF69695">
    <property type="entry name" value="SRP19"/>
    <property type="match status" value="1"/>
</dbReference>
<comment type="subcellular location">
    <subcellularLocation>
        <location evidence="1">Cytoplasm</location>
    </subcellularLocation>
</comment>
<dbReference type="PANTHER" id="PTHR17453:SF0">
    <property type="entry name" value="SIGNAL RECOGNITION PARTICLE 19 KDA PROTEIN"/>
    <property type="match status" value="1"/>
</dbReference>
<dbReference type="AlphaFoldDB" id="A0A9N8DQS3"/>
<dbReference type="OrthoDB" id="2190947at2759"/>
<feature type="compositionally biased region" description="Basic residues" evidence="5">
    <location>
        <begin position="213"/>
        <end position="223"/>
    </location>
</feature>
<dbReference type="InterPro" id="IPR002778">
    <property type="entry name" value="Signal_recog_particle_SRP19"/>
</dbReference>
<keyword evidence="7" id="KW-1185">Reference proteome</keyword>
<evidence type="ECO:0000256" key="2">
    <source>
        <dbReference type="ARBA" id="ARBA00022490"/>
    </source>
</evidence>
<dbReference type="Proteomes" id="UP001153069">
    <property type="component" value="Unassembled WGS sequence"/>
</dbReference>
<sequence>MGAPFQAVKCSNSLSFLYLTIKYELITKYKDGKEVGRPSTGQADRKYQVIWPIQETFSMDLTGFQIIYPSYIDSNKTVKMGRRLSKEESVPTPTVTDISYALQKLSVRHAVQPYKGYSRDVSCQWDNPGRVLVDVPTTMIVPEGATTENPKKLLMKELANIIPDLPYRIERLKREAEEEKVKQEEQKKLQAAANSSAQAAAAKKNASKAATSNKKKNKGKKKK</sequence>
<dbReference type="GO" id="GO:0008312">
    <property type="term" value="F:7S RNA binding"/>
    <property type="evidence" value="ECO:0007669"/>
    <property type="project" value="InterPro"/>
</dbReference>
<evidence type="ECO:0000313" key="6">
    <source>
        <dbReference type="EMBL" id="CAB9507007.1"/>
    </source>
</evidence>
<keyword evidence="2" id="KW-0963">Cytoplasm</keyword>
<evidence type="ECO:0000256" key="3">
    <source>
        <dbReference type="ARBA" id="ARBA00023135"/>
    </source>
</evidence>
<dbReference type="Pfam" id="PF01922">
    <property type="entry name" value="SRP19"/>
    <property type="match status" value="1"/>
</dbReference>
<comment type="caution">
    <text evidence="6">The sequence shown here is derived from an EMBL/GenBank/DDBJ whole genome shotgun (WGS) entry which is preliminary data.</text>
</comment>
<keyword evidence="3" id="KW-0733">Signal recognition particle</keyword>
<dbReference type="GO" id="GO:0005786">
    <property type="term" value="C:signal recognition particle, endoplasmic reticulum targeting"/>
    <property type="evidence" value="ECO:0007669"/>
    <property type="project" value="UniProtKB-KW"/>
</dbReference>
<dbReference type="GO" id="GO:0006617">
    <property type="term" value="P:SRP-dependent cotranslational protein targeting to membrane, signal sequence recognition"/>
    <property type="evidence" value="ECO:0007669"/>
    <property type="project" value="TreeGrafter"/>
</dbReference>
<proteinExistence type="predicted"/>
<organism evidence="6 7">
    <name type="scientific">Seminavis robusta</name>
    <dbReference type="NCBI Taxonomy" id="568900"/>
    <lineage>
        <taxon>Eukaryota</taxon>
        <taxon>Sar</taxon>
        <taxon>Stramenopiles</taxon>
        <taxon>Ochrophyta</taxon>
        <taxon>Bacillariophyta</taxon>
        <taxon>Bacillariophyceae</taxon>
        <taxon>Bacillariophycidae</taxon>
        <taxon>Naviculales</taxon>
        <taxon>Naviculaceae</taxon>
        <taxon>Seminavis</taxon>
    </lineage>
</organism>
<gene>
    <name evidence="6" type="ORF">SEMRO_288_G108880.1</name>
</gene>
<evidence type="ECO:0000256" key="5">
    <source>
        <dbReference type="SAM" id="MobiDB-lite"/>
    </source>
</evidence>
<keyword evidence="4" id="KW-0687">Ribonucleoprotein</keyword>
<protein>
    <submittedName>
        <fullName evidence="6">SEC65 subunit</fullName>
    </submittedName>
</protein>
<feature type="compositionally biased region" description="Basic and acidic residues" evidence="5">
    <location>
        <begin position="176"/>
        <end position="188"/>
    </location>
</feature>
<feature type="region of interest" description="Disordered" evidence="5">
    <location>
        <begin position="176"/>
        <end position="223"/>
    </location>
</feature>
<dbReference type="EMBL" id="CAICTM010000287">
    <property type="protein sequence ID" value="CAB9507007.1"/>
    <property type="molecule type" value="Genomic_DNA"/>
</dbReference>
<accession>A0A9N8DQS3</accession>